<name>A0A0B2R5Y4_GLYSO</name>
<sequence length="268" mass="30022">MMNTIGVRVVSQTLKVVAMPNALISQGRMDLTSGMPSNLRQHFREVDYTAKSVAAYPIDYIPNVKLPCVCPHTKNVILLASGAFGVLPPVSKLRLSQTMYHFIKRYTAFVAGTEEGIKEPHATFSACFGAAFIMLHPTMYAAMLAEKMKNHGATGWLVNTGWSGGSLLDVKYKKTDIFGLVIPTEEEGVPLEIPKPENMWSEKQAYKEKLLNLAGLFKNNFETFTYGENNQVIKEILAAGPIINDSCILWLFRFERKMIHKYKIVIMP</sequence>
<dbReference type="Pfam" id="PF01293">
    <property type="entry name" value="PEPCK_ATP"/>
    <property type="match status" value="1"/>
</dbReference>
<dbReference type="PANTHER" id="PTHR30031:SF0">
    <property type="entry name" value="PHOSPHOENOLPYRUVATE CARBOXYKINASE (ATP)"/>
    <property type="match status" value="1"/>
</dbReference>
<keyword evidence="1" id="KW-0670">Pyruvate</keyword>
<organism evidence="1">
    <name type="scientific">Glycine soja</name>
    <name type="common">Wild soybean</name>
    <dbReference type="NCBI Taxonomy" id="3848"/>
    <lineage>
        <taxon>Eukaryota</taxon>
        <taxon>Viridiplantae</taxon>
        <taxon>Streptophyta</taxon>
        <taxon>Embryophyta</taxon>
        <taxon>Tracheophyta</taxon>
        <taxon>Spermatophyta</taxon>
        <taxon>Magnoliopsida</taxon>
        <taxon>eudicotyledons</taxon>
        <taxon>Gunneridae</taxon>
        <taxon>Pentapetalae</taxon>
        <taxon>rosids</taxon>
        <taxon>fabids</taxon>
        <taxon>Fabales</taxon>
        <taxon>Fabaceae</taxon>
        <taxon>Papilionoideae</taxon>
        <taxon>50 kb inversion clade</taxon>
        <taxon>NPAAA clade</taxon>
        <taxon>indigoferoid/millettioid clade</taxon>
        <taxon>Phaseoleae</taxon>
        <taxon>Glycine</taxon>
        <taxon>Glycine subgen. Soja</taxon>
    </lineage>
</organism>
<keyword evidence="1" id="KW-0418">Kinase</keyword>
<dbReference type="InterPro" id="IPR013035">
    <property type="entry name" value="PEP_carboxykinase_C"/>
</dbReference>
<accession>A0A0B2R5Y4</accession>
<dbReference type="GO" id="GO:0006094">
    <property type="term" value="P:gluconeogenesis"/>
    <property type="evidence" value="ECO:0007669"/>
    <property type="project" value="InterPro"/>
</dbReference>
<keyword evidence="1" id="KW-0808">Transferase</keyword>
<dbReference type="AlphaFoldDB" id="A0A0B2R5Y4"/>
<dbReference type="Proteomes" id="UP000053555">
    <property type="component" value="Unassembled WGS sequence"/>
</dbReference>
<protein>
    <submittedName>
        <fullName evidence="1">Phosphoenolpyruvate carboxykinase [ATP]</fullName>
        <ecNumber evidence="1">4.1.1.49</ecNumber>
    </submittedName>
</protein>
<evidence type="ECO:0000313" key="1">
    <source>
        <dbReference type="EMBL" id="KHN27368.1"/>
    </source>
</evidence>
<dbReference type="PANTHER" id="PTHR30031">
    <property type="entry name" value="PHOSPHOENOLPYRUVATE CARBOXYKINASE ATP"/>
    <property type="match status" value="1"/>
</dbReference>
<dbReference type="EC" id="4.1.1.49" evidence="1"/>
<dbReference type="Gene3D" id="3.90.228.20">
    <property type="match status" value="2"/>
</dbReference>
<keyword evidence="1" id="KW-0456">Lyase</keyword>
<proteinExistence type="predicted"/>
<dbReference type="GO" id="GO:0004612">
    <property type="term" value="F:phosphoenolpyruvate carboxykinase (ATP) activity"/>
    <property type="evidence" value="ECO:0007669"/>
    <property type="project" value="UniProtKB-EC"/>
</dbReference>
<dbReference type="InterPro" id="IPR001272">
    <property type="entry name" value="PEP_carboxykinase_ATP"/>
</dbReference>
<dbReference type="GO" id="GO:0005829">
    <property type="term" value="C:cytosol"/>
    <property type="evidence" value="ECO:0007669"/>
    <property type="project" value="TreeGrafter"/>
</dbReference>
<dbReference type="GO" id="GO:0005524">
    <property type="term" value="F:ATP binding"/>
    <property type="evidence" value="ECO:0007669"/>
    <property type="project" value="InterPro"/>
</dbReference>
<dbReference type="SUPFAM" id="SSF53795">
    <property type="entry name" value="PEP carboxykinase-like"/>
    <property type="match status" value="1"/>
</dbReference>
<dbReference type="EMBL" id="KN653348">
    <property type="protein sequence ID" value="KHN27368.1"/>
    <property type="molecule type" value="Genomic_DNA"/>
</dbReference>
<gene>
    <name evidence="1" type="ORF">glysoja_048571</name>
</gene>
<dbReference type="GO" id="GO:0016301">
    <property type="term" value="F:kinase activity"/>
    <property type="evidence" value="ECO:0007669"/>
    <property type="project" value="UniProtKB-KW"/>
</dbReference>
<reference evidence="1" key="1">
    <citation type="submission" date="2014-07" db="EMBL/GenBank/DDBJ databases">
        <title>Identification of a novel salt tolerance gene in wild soybean by whole-genome sequencing.</title>
        <authorList>
            <person name="Lam H.-M."/>
            <person name="Qi X."/>
            <person name="Li M.-W."/>
            <person name="Liu X."/>
            <person name="Xie M."/>
            <person name="Ni M."/>
            <person name="Xu X."/>
        </authorList>
    </citation>
    <scope>NUCLEOTIDE SEQUENCE [LARGE SCALE GENOMIC DNA]</scope>
    <source>
        <tissue evidence="1">Root</tissue>
    </source>
</reference>